<reference evidence="3" key="1">
    <citation type="submission" date="2022-11" db="UniProtKB">
        <authorList>
            <consortium name="WormBaseParasite"/>
        </authorList>
    </citation>
    <scope>IDENTIFICATION</scope>
</reference>
<dbReference type="PANTHER" id="PTHR23227:SF67">
    <property type="entry name" value="CRANIOFACIAL DEVELOPMENT PROTEIN 2-LIKE"/>
    <property type="match status" value="1"/>
</dbReference>
<evidence type="ECO:0000256" key="1">
    <source>
        <dbReference type="SAM" id="MobiDB-lite"/>
    </source>
</evidence>
<dbReference type="WBParaSite" id="PSAMB.scaffold6123size10143.g27984.t1">
    <property type="protein sequence ID" value="PSAMB.scaffold6123size10143.g27984.t1"/>
    <property type="gene ID" value="PSAMB.scaffold6123size10143.g27984"/>
</dbReference>
<name>A0A914X260_9BILA</name>
<evidence type="ECO:0000313" key="2">
    <source>
        <dbReference type="Proteomes" id="UP000887566"/>
    </source>
</evidence>
<organism evidence="2 3">
    <name type="scientific">Plectus sambesii</name>
    <dbReference type="NCBI Taxonomy" id="2011161"/>
    <lineage>
        <taxon>Eukaryota</taxon>
        <taxon>Metazoa</taxon>
        <taxon>Ecdysozoa</taxon>
        <taxon>Nematoda</taxon>
        <taxon>Chromadorea</taxon>
        <taxon>Plectida</taxon>
        <taxon>Plectina</taxon>
        <taxon>Plectoidea</taxon>
        <taxon>Plectidae</taxon>
        <taxon>Plectus</taxon>
    </lineage>
</organism>
<sequence length="163" mass="17969">MFRLPYTETRVQHPAAEPPGVRHATADREEHQVVKGSKAKELGDGNKLFYNGGLSGRNGVGIIVCVELKDKVVDVQRFSDRLMLVKQDMKEGLVNIISAYAPQAGCSSDDKADFWHLLDGVMQSVLAEEQVLVLEDLNGHLVMARPGYEHVHGGHAIGNRNQE</sequence>
<proteinExistence type="predicted"/>
<keyword evidence="2" id="KW-1185">Reference proteome</keyword>
<feature type="compositionally biased region" description="Basic and acidic residues" evidence="1">
    <location>
        <begin position="24"/>
        <end position="38"/>
    </location>
</feature>
<dbReference type="AlphaFoldDB" id="A0A914X260"/>
<evidence type="ECO:0000313" key="3">
    <source>
        <dbReference type="WBParaSite" id="PSAMB.scaffold6123size10143.g27984.t1"/>
    </source>
</evidence>
<dbReference type="Gene3D" id="3.60.10.10">
    <property type="entry name" value="Endonuclease/exonuclease/phosphatase"/>
    <property type="match status" value="1"/>
</dbReference>
<feature type="region of interest" description="Disordered" evidence="1">
    <location>
        <begin position="1"/>
        <end position="38"/>
    </location>
</feature>
<dbReference type="InterPro" id="IPR027124">
    <property type="entry name" value="Swc5/CFDP1/2"/>
</dbReference>
<dbReference type="InterPro" id="IPR036691">
    <property type="entry name" value="Endo/exonu/phosph_ase_sf"/>
</dbReference>
<dbReference type="PANTHER" id="PTHR23227">
    <property type="entry name" value="BUCENTAUR RELATED"/>
    <property type="match status" value="1"/>
</dbReference>
<accession>A0A914X260</accession>
<dbReference type="SUPFAM" id="SSF56219">
    <property type="entry name" value="DNase I-like"/>
    <property type="match status" value="1"/>
</dbReference>
<dbReference type="Proteomes" id="UP000887566">
    <property type="component" value="Unplaced"/>
</dbReference>
<protein>
    <submittedName>
        <fullName evidence="3">Uncharacterized protein</fullName>
    </submittedName>
</protein>